<dbReference type="InParanoid" id="A0A0C3AAN1"/>
<reference evidence="2" key="2">
    <citation type="submission" date="2015-01" db="EMBL/GenBank/DDBJ databases">
        <title>Evolutionary Origins and Diversification of the Mycorrhizal Mutualists.</title>
        <authorList>
            <consortium name="DOE Joint Genome Institute"/>
            <consortium name="Mycorrhizal Genomics Consortium"/>
            <person name="Kohler A."/>
            <person name="Kuo A."/>
            <person name="Nagy L.G."/>
            <person name="Floudas D."/>
            <person name="Copeland A."/>
            <person name="Barry K.W."/>
            <person name="Cichocki N."/>
            <person name="Veneault-Fourrey C."/>
            <person name="LaButti K."/>
            <person name="Lindquist E.A."/>
            <person name="Lipzen A."/>
            <person name="Lundell T."/>
            <person name="Morin E."/>
            <person name="Murat C."/>
            <person name="Riley R."/>
            <person name="Ohm R."/>
            <person name="Sun H."/>
            <person name="Tunlid A."/>
            <person name="Henrissat B."/>
            <person name="Grigoriev I.V."/>
            <person name="Hibbett D.S."/>
            <person name="Martin F."/>
        </authorList>
    </citation>
    <scope>NUCLEOTIDE SEQUENCE [LARGE SCALE GENOMIC DNA]</scope>
    <source>
        <strain evidence="2">Foug A</strain>
    </source>
</reference>
<evidence type="ECO:0000313" key="2">
    <source>
        <dbReference type="Proteomes" id="UP000053989"/>
    </source>
</evidence>
<name>A0A0C3AAN1_9AGAM</name>
<keyword evidence="2" id="KW-1185">Reference proteome</keyword>
<reference evidence="1 2" key="1">
    <citation type="submission" date="2014-04" db="EMBL/GenBank/DDBJ databases">
        <authorList>
            <consortium name="DOE Joint Genome Institute"/>
            <person name="Kuo A."/>
            <person name="Kohler A."/>
            <person name="Nagy L.G."/>
            <person name="Floudas D."/>
            <person name="Copeland A."/>
            <person name="Barry K.W."/>
            <person name="Cichocki N."/>
            <person name="Veneault-Fourrey C."/>
            <person name="LaButti K."/>
            <person name="Lindquist E.A."/>
            <person name="Lipzen A."/>
            <person name="Lundell T."/>
            <person name="Morin E."/>
            <person name="Murat C."/>
            <person name="Sun H."/>
            <person name="Tunlid A."/>
            <person name="Henrissat B."/>
            <person name="Grigoriev I.V."/>
            <person name="Hibbett D.S."/>
            <person name="Martin F."/>
            <person name="Nordberg H.P."/>
            <person name="Cantor M.N."/>
            <person name="Hua S.X."/>
        </authorList>
    </citation>
    <scope>NUCLEOTIDE SEQUENCE [LARGE SCALE GENOMIC DNA]</scope>
    <source>
        <strain evidence="1 2">Foug A</strain>
    </source>
</reference>
<dbReference type="Proteomes" id="UP000053989">
    <property type="component" value="Unassembled WGS sequence"/>
</dbReference>
<dbReference type="EMBL" id="KN822046">
    <property type="protein sequence ID" value="KIM61972.1"/>
    <property type="molecule type" value="Genomic_DNA"/>
</dbReference>
<proteinExistence type="predicted"/>
<accession>A0A0C3AAN1</accession>
<organism evidence="1 2">
    <name type="scientific">Scleroderma citrinum Foug A</name>
    <dbReference type="NCBI Taxonomy" id="1036808"/>
    <lineage>
        <taxon>Eukaryota</taxon>
        <taxon>Fungi</taxon>
        <taxon>Dikarya</taxon>
        <taxon>Basidiomycota</taxon>
        <taxon>Agaricomycotina</taxon>
        <taxon>Agaricomycetes</taxon>
        <taxon>Agaricomycetidae</taxon>
        <taxon>Boletales</taxon>
        <taxon>Sclerodermatineae</taxon>
        <taxon>Sclerodermataceae</taxon>
        <taxon>Scleroderma</taxon>
    </lineage>
</organism>
<dbReference type="STRING" id="1036808.A0A0C3AAN1"/>
<dbReference type="HOGENOM" id="CLU_604185_0_0_1"/>
<dbReference type="AlphaFoldDB" id="A0A0C3AAN1"/>
<protein>
    <recommendedName>
        <fullName evidence="3">Aprataxin and PNK-like factor PBZ domain-containing protein</fullName>
    </recommendedName>
</protein>
<gene>
    <name evidence="1" type="ORF">SCLCIDRAFT_1215593</name>
</gene>
<dbReference type="OrthoDB" id="2745518at2759"/>
<evidence type="ECO:0008006" key="3">
    <source>
        <dbReference type="Google" id="ProtNLM"/>
    </source>
</evidence>
<evidence type="ECO:0000313" key="1">
    <source>
        <dbReference type="EMBL" id="KIM61972.1"/>
    </source>
</evidence>
<sequence length="453" mass="51881">MMRISSLSADTIDYILTSLTDFKSLASVLLASKSVYGVYSTRPTSIKRAVAYNVVGPALPQALRLVRCDRQEMKQLPAGELPGEDELEKNPCLSSDDIRGLVKISEQAQELEDIFSWREKDHAFRTSRLSAIESYRFQRALFRICLAASVYSLSSLLEEVMDGDPEVEYLGEESLEMRQEFFDTFSTLDLKEISRVGAFLQHLATWSANAYSNSDYADIFLSNQSLLDVILGIYRDKPPSTYNVLDSDDLPDIYASFLSSPLDHILSKRKQSGHNREAVLLTSTPETNLECDQCQCNVSTRKFLWGPADWEYLRGYVTPDRVCMLLQGQLPRNFSETSTTFRAVWTQHRYEVLISEVFDCMTAEYGDWKRENLLCLRCLCLFLRDHLHIWYMQRNQNSGIVGIITKENCWYGYNCRTQTHNYEHSSKLNHWCEPTGGDPAPSFHLPVPSETNF</sequence>